<dbReference type="SMART" id="SM00060">
    <property type="entry name" value="FN3"/>
    <property type="match status" value="1"/>
</dbReference>
<dbReference type="InterPro" id="IPR003599">
    <property type="entry name" value="Ig_sub"/>
</dbReference>
<dbReference type="Pfam" id="PF13927">
    <property type="entry name" value="Ig_3"/>
    <property type="match status" value="2"/>
</dbReference>
<dbReference type="GO" id="GO:0005886">
    <property type="term" value="C:plasma membrane"/>
    <property type="evidence" value="ECO:0007669"/>
    <property type="project" value="TreeGrafter"/>
</dbReference>
<gene>
    <name evidence="6" type="ORF">X975_23085</name>
</gene>
<evidence type="ECO:0000313" key="7">
    <source>
        <dbReference type="Proteomes" id="UP000054359"/>
    </source>
</evidence>
<dbReference type="InterPro" id="IPR013783">
    <property type="entry name" value="Ig-like_fold"/>
</dbReference>
<name>A0A087U011_STEMI</name>
<dbReference type="Proteomes" id="UP000054359">
    <property type="component" value="Unassembled WGS sequence"/>
</dbReference>
<dbReference type="Pfam" id="PF00041">
    <property type="entry name" value="fn3"/>
    <property type="match status" value="1"/>
</dbReference>
<evidence type="ECO:0000313" key="6">
    <source>
        <dbReference type="EMBL" id="KFM70700.1"/>
    </source>
</evidence>
<dbReference type="InterPro" id="IPR036116">
    <property type="entry name" value="FN3_sf"/>
</dbReference>
<dbReference type="PANTHER" id="PTHR45080:SF38">
    <property type="entry name" value="FI23916P1-RELATED"/>
    <property type="match status" value="1"/>
</dbReference>
<dbReference type="CDD" id="cd00063">
    <property type="entry name" value="FN3"/>
    <property type="match status" value="1"/>
</dbReference>
<dbReference type="AlphaFoldDB" id="A0A087U011"/>
<organism evidence="6 7">
    <name type="scientific">Stegodyphus mimosarum</name>
    <name type="common">African social velvet spider</name>
    <dbReference type="NCBI Taxonomy" id="407821"/>
    <lineage>
        <taxon>Eukaryota</taxon>
        <taxon>Metazoa</taxon>
        <taxon>Ecdysozoa</taxon>
        <taxon>Arthropoda</taxon>
        <taxon>Chelicerata</taxon>
        <taxon>Arachnida</taxon>
        <taxon>Araneae</taxon>
        <taxon>Araneomorphae</taxon>
        <taxon>Entelegynae</taxon>
        <taxon>Eresoidea</taxon>
        <taxon>Eresidae</taxon>
        <taxon>Stegodyphus</taxon>
    </lineage>
</organism>
<feature type="signal peptide" evidence="3">
    <location>
        <begin position="1"/>
        <end position="21"/>
    </location>
</feature>
<dbReference type="GO" id="GO:0050808">
    <property type="term" value="P:synapse organization"/>
    <property type="evidence" value="ECO:0007669"/>
    <property type="project" value="TreeGrafter"/>
</dbReference>
<dbReference type="Pfam" id="PF07679">
    <property type="entry name" value="I-set"/>
    <property type="match status" value="1"/>
</dbReference>
<dbReference type="InterPro" id="IPR036179">
    <property type="entry name" value="Ig-like_dom_sf"/>
</dbReference>
<dbReference type="InterPro" id="IPR003598">
    <property type="entry name" value="Ig_sub2"/>
</dbReference>
<feature type="domain" description="Ig-like" evidence="4">
    <location>
        <begin position="120"/>
        <end position="205"/>
    </location>
</feature>
<dbReference type="GO" id="GO:0030424">
    <property type="term" value="C:axon"/>
    <property type="evidence" value="ECO:0007669"/>
    <property type="project" value="TreeGrafter"/>
</dbReference>
<dbReference type="InterPro" id="IPR013098">
    <property type="entry name" value="Ig_I-set"/>
</dbReference>
<proteinExistence type="predicted"/>
<dbReference type="GO" id="GO:0008046">
    <property type="term" value="F:axon guidance receptor activity"/>
    <property type="evidence" value="ECO:0007669"/>
    <property type="project" value="TreeGrafter"/>
</dbReference>
<dbReference type="OMA" id="ANPEVMW"/>
<dbReference type="OrthoDB" id="6159398at2759"/>
<dbReference type="PANTHER" id="PTHR45080">
    <property type="entry name" value="CONTACTIN 5"/>
    <property type="match status" value="1"/>
</dbReference>
<protein>
    <submittedName>
        <fullName evidence="6">Peroxidasin</fullName>
    </submittedName>
</protein>
<dbReference type="GO" id="GO:0043025">
    <property type="term" value="C:neuronal cell body"/>
    <property type="evidence" value="ECO:0007669"/>
    <property type="project" value="TreeGrafter"/>
</dbReference>
<dbReference type="InterPro" id="IPR007110">
    <property type="entry name" value="Ig-like_dom"/>
</dbReference>
<dbReference type="SMART" id="SM00409">
    <property type="entry name" value="IG"/>
    <property type="match status" value="3"/>
</dbReference>
<evidence type="ECO:0000259" key="4">
    <source>
        <dbReference type="PROSITE" id="PS50835"/>
    </source>
</evidence>
<accession>A0A087U011</accession>
<evidence type="ECO:0000259" key="5">
    <source>
        <dbReference type="PROSITE" id="PS50853"/>
    </source>
</evidence>
<dbReference type="InterPro" id="IPR050958">
    <property type="entry name" value="Cell_Adh-Cytoskel_Orgn"/>
</dbReference>
<dbReference type="SUPFAM" id="SSF49265">
    <property type="entry name" value="Fibronectin type III"/>
    <property type="match status" value="1"/>
</dbReference>
<dbReference type="InterPro" id="IPR003961">
    <property type="entry name" value="FN3_dom"/>
</dbReference>
<keyword evidence="3" id="KW-0732">Signal</keyword>
<dbReference type="SUPFAM" id="SSF48726">
    <property type="entry name" value="Immunoglobulin"/>
    <property type="match status" value="3"/>
</dbReference>
<dbReference type="CDD" id="cd00096">
    <property type="entry name" value="Ig"/>
    <property type="match status" value="2"/>
</dbReference>
<feature type="domain" description="Fibronectin type-III" evidence="5">
    <location>
        <begin position="317"/>
        <end position="418"/>
    </location>
</feature>
<dbReference type="Gene3D" id="2.60.40.10">
    <property type="entry name" value="Immunoglobulins"/>
    <property type="match status" value="4"/>
</dbReference>
<keyword evidence="2" id="KW-0393">Immunoglobulin domain</keyword>
<dbReference type="STRING" id="407821.A0A087U011"/>
<feature type="non-terminal residue" evidence="6">
    <location>
        <position position="445"/>
    </location>
</feature>
<feature type="domain" description="Ig-like" evidence="4">
    <location>
        <begin position="24"/>
        <end position="118"/>
    </location>
</feature>
<sequence>MEYRVTTLLYVFVIVFRCAHSEGPVMLSTPSHVNVIQGDSIVLPCNVLNIGRNVRVWKQQPTTLLFSGAITVFKSPKFSLVNQSSLLIENVEPEDAGEYTCQVSNHPFVDVTHQVHVSVPSSVSPDPPDGLVIAQKGDMATMRCNPKGTPLPRVTWTYYVRNVLYGSLPSGIRQHGSGLHIASTDAHHAGTYVCTADNGVGEPVTAFFNLTVHYAPEVLVKPEWAHGDEGATVEFLCTSNSSPISQVAWLQGNLKQGRLLFSDDRISVTEKRKASSTVEVSVKIQRMLRSDLGAYTCVANNIVGKSWKTVEISGLAEPVKLRGHESGESSFLLLWTVKSFSPIIEYQLKIRRHKSGDDWTDVMIPVAEDGFQQSLLYTQSYNVTGLEPGARYEAVLQAHNDFGWNRPSDTLYFDVGEKLTSPSLEQDDPKTHPSLLPLYDIELDV</sequence>
<dbReference type="GO" id="GO:0007156">
    <property type="term" value="P:homophilic cell adhesion via plasma membrane adhesion molecules"/>
    <property type="evidence" value="ECO:0007669"/>
    <property type="project" value="TreeGrafter"/>
</dbReference>
<keyword evidence="1" id="KW-0677">Repeat</keyword>
<dbReference type="PROSITE" id="PS50835">
    <property type="entry name" value="IG_LIKE"/>
    <property type="match status" value="3"/>
</dbReference>
<keyword evidence="7" id="KW-1185">Reference proteome</keyword>
<evidence type="ECO:0000256" key="2">
    <source>
        <dbReference type="ARBA" id="ARBA00023319"/>
    </source>
</evidence>
<evidence type="ECO:0000256" key="3">
    <source>
        <dbReference type="SAM" id="SignalP"/>
    </source>
</evidence>
<dbReference type="EMBL" id="KK117519">
    <property type="protein sequence ID" value="KFM70700.1"/>
    <property type="molecule type" value="Genomic_DNA"/>
</dbReference>
<evidence type="ECO:0000256" key="1">
    <source>
        <dbReference type="ARBA" id="ARBA00022737"/>
    </source>
</evidence>
<feature type="chain" id="PRO_5001830117" evidence="3">
    <location>
        <begin position="22"/>
        <end position="445"/>
    </location>
</feature>
<reference evidence="6 7" key="1">
    <citation type="submission" date="2013-11" db="EMBL/GenBank/DDBJ databases">
        <title>Genome sequencing of Stegodyphus mimosarum.</title>
        <authorList>
            <person name="Bechsgaard J."/>
        </authorList>
    </citation>
    <scope>NUCLEOTIDE SEQUENCE [LARGE SCALE GENOMIC DNA]</scope>
</reference>
<dbReference type="PROSITE" id="PS50853">
    <property type="entry name" value="FN3"/>
    <property type="match status" value="1"/>
</dbReference>
<feature type="domain" description="Ig-like" evidence="4">
    <location>
        <begin position="216"/>
        <end position="313"/>
    </location>
</feature>
<dbReference type="SMART" id="SM00408">
    <property type="entry name" value="IGc2"/>
    <property type="match status" value="3"/>
</dbReference>